<protein>
    <recommendedName>
        <fullName evidence="1">Peptidase S11 D-alanyl-D-alanine carboxypeptidase A N-terminal domain-containing protein</fullName>
    </recommendedName>
</protein>
<dbReference type="EMBL" id="ACEP01000049">
    <property type="protein sequence ID" value="EEG37165.1"/>
    <property type="molecule type" value="Genomic_DNA"/>
</dbReference>
<dbReference type="InterPro" id="IPR012338">
    <property type="entry name" value="Beta-lactam/transpept-like"/>
</dbReference>
<comment type="caution">
    <text evidence="2">The sequence shown here is derived from an EMBL/GenBank/DDBJ whole genome shotgun (WGS) entry which is preliminary data.</text>
</comment>
<dbReference type="GO" id="GO:0006508">
    <property type="term" value="P:proteolysis"/>
    <property type="evidence" value="ECO:0007669"/>
    <property type="project" value="InterPro"/>
</dbReference>
<dbReference type="InterPro" id="IPR001967">
    <property type="entry name" value="Peptidase_S11_N"/>
</dbReference>
<accession>C0EU63</accession>
<feature type="domain" description="Peptidase S11 D-alanyl-D-alanine carboxypeptidase A N-terminal" evidence="1">
    <location>
        <begin position="12"/>
        <end position="36"/>
    </location>
</feature>
<dbReference type="AlphaFoldDB" id="C0EU63"/>
<feature type="non-terminal residue" evidence="2">
    <location>
        <position position="37"/>
    </location>
</feature>
<dbReference type="GO" id="GO:0009002">
    <property type="term" value="F:serine-type D-Ala-D-Ala carboxypeptidase activity"/>
    <property type="evidence" value="ECO:0007669"/>
    <property type="project" value="InterPro"/>
</dbReference>
<gene>
    <name evidence="2" type="ORF">EUBHAL_00947</name>
</gene>
<evidence type="ECO:0000259" key="1">
    <source>
        <dbReference type="Pfam" id="PF00768"/>
    </source>
</evidence>
<name>C0EU63_9FIRM</name>
<dbReference type="Gene3D" id="3.40.710.10">
    <property type="entry name" value="DD-peptidase/beta-lactamase superfamily"/>
    <property type="match status" value="1"/>
</dbReference>
<dbReference type="Proteomes" id="UP000003174">
    <property type="component" value="Unassembled WGS sequence"/>
</dbReference>
<evidence type="ECO:0000313" key="3">
    <source>
        <dbReference type="Proteomes" id="UP000003174"/>
    </source>
</evidence>
<evidence type="ECO:0000313" key="2">
    <source>
        <dbReference type="EMBL" id="EEG37165.1"/>
    </source>
</evidence>
<sequence length="37" mass="4045">MIFKSLLPLYATCVAMAEHISGSEDAFVAKMNEKAQV</sequence>
<proteinExistence type="predicted"/>
<dbReference type="Pfam" id="PF00768">
    <property type="entry name" value="Peptidase_S11"/>
    <property type="match status" value="1"/>
</dbReference>
<reference evidence="2 3" key="1">
    <citation type="submission" date="2009-01" db="EMBL/GenBank/DDBJ databases">
        <authorList>
            <person name="Fulton L."/>
            <person name="Clifton S."/>
            <person name="Fulton B."/>
            <person name="Xu J."/>
            <person name="Minx P."/>
            <person name="Pepin K.H."/>
            <person name="Johnson M."/>
            <person name="Bhonagiri V."/>
            <person name="Nash W.E."/>
            <person name="Mardis E.R."/>
            <person name="Wilson R.K."/>
        </authorList>
    </citation>
    <scope>NUCLEOTIDE SEQUENCE [LARGE SCALE GENOMIC DNA]</scope>
    <source>
        <strain evidence="2 3">DSM 3353</strain>
    </source>
</reference>
<organism evidence="2 3">
    <name type="scientific">Anaerobutyricum hallii DSM 3353</name>
    <dbReference type="NCBI Taxonomy" id="411469"/>
    <lineage>
        <taxon>Bacteria</taxon>
        <taxon>Bacillati</taxon>
        <taxon>Bacillota</taxon>
        <taxon>Clostridia</taxon>
        <taxon>Lachnospirales</taxon>
        <taxon>Lachnospiraceae</taxon>
        <taxon>Anaerobutyricum</taxon>
    </lineage>
</organism>
<reference evidence="2 3" key="2">
    <citation type="submission" date="2009-02" db="EMBL/GenBank/DDBJ databases">
        <title>Draft genome sequence of Eubacterium hallii (DSM 3353).</title>
        <authorList>
            <person name="Sudarsanam P."/>
            <person name="Ley R."/>
            <person name="Guruge J."/>
            <person name="Turnbaugh P.J."/>
            <person name="Mahowald M."/>
            <person name="Liep D."/>
            <person name="Gordon J."/>
        </authorList>
    </citation>
    <scope>NUCLEOTIDE SEQUENCE [LARGE SCALE GENOMIC DNA]</scope>
    <source>
        <strain evidence="2 3">DSM 3353</strain>
    </source>
</reference>